<dbReference type="PANTHER" id="PTHR36513:SF1">
    <property type="entry name" value="TRANSMEMBRANE PROTEIN"/>
    <property type="match status" value="1"/>
</dbReference>
<evidence type="ECO:0000256" key="2">
    <source>
        <dbReference type="SAM" id="Phobius"/>
    </source>
</evidence>
<dbReference type="PANTHER" id="PTHR36513">
    <property type="entry name" value="ABC TRANSMEMBRANE TYPE-1 DOMAIN-CONTAINING PROTEIN"/>
    <property type="match status" value="1"/>
</dbReference>
<feature type="transmembrane region" description="Helical" evidence="2">
    <location>
        <begin position="180"/>
        <end position="199"/>
    </location>
</feature>
<dbReference type="EMBL" id="LRBP01000018">
    <property type="protein sequence ID" value="OII72899.1"/>
    <property type="molecule type" value="Genomic_DNA"/>
</dbReference>
<evidence type="ECO:0000256" key="1">
    <source>
        <dbReference type="SAM" id="MobiDB-lite"/>
    </source>
</evidence>
<keyword evidence="2" id="KW-0472">Membrane</keyword>
<dbReference type="Pfam" id="PF05990">
    <property type="entry name" value="DUF900"/>
    <property type="match status" value="1"/>
</dbReference>
<dbReference type="Proteomes" id="UP000186176">
    <property type="component" value="Unassembled WGS sequence"/>
</dbReference>
<comment type="caution">
    <text evidence="3">The sequence shown here is derived from an EMBL/GenBank/DDBJ whole genome shotgun (WGS) entry which is preliminary data.</text>
</comment>
<keyword evidence="2" id="KW-1133">Transmembrane helix</keyword>
<dbReference type="OrthoDB" id="10251508at2759"/>
<evidence type="ECO:0000313" key="3">
    <source>
        <dbReference type="EMBL" id="OII72899.1"/>
    </source>
</evidence>
<keyword evidence="2" id="KW-0812">Transmembrane</keyword>
<gene>
    <name evidence="3" type="ORF">cubi_00871</name>
</gene>
<organism evidence="3 4">
    <name type="scientific">Cryptosporidium ubiquitum</name>
    <dbReference type="NCBI Taxonomy" id="857276"/>
    <lineage>
        <taxon>Eukaryota</taxon>
        <taxon>Sar</taxon>
        <taxon>Alveolata</taxon>
        <taxon>Apicomplexa</taxon>
        <taxon>Conoidasida</taxon>
        <taxon>Coccidia</taxon>
        <taxon>Eucoccidiorida</taxon>
        <taxon>Eimeriorina</taxon>
        <taxon>Cryptosporidiidae</taxon>
        <taxon>Cryptosporidium</taxon>
    </lineage>
</organism>
<dbReference type="GeneID" id="39977663"/>
<keyword evidence="4" id="KW-1185">Reference proteome</keyword>
<feature type="region of interest" description="Disordered" evidence="1">
    <location>
        <begin position="1013"/>
        <end position="1049"/>
    </location>
</feature>
<reference evidence="3 4" key="1">
    <citation type="submission" date="2016-10" db="EMBL/GenBank/DDBJ databases">
        <title>Reductive evolution of mitochondrial metabolism and differential evolution of invasion-related proteins in Cryptosporidium.</title>
        <authorList>
            <person name="Liu S."/>
            <person name="Roellig D.M."/>
            <person name="Guo Y."/>
            <person name="Li N."/>
            <person name="Frace M.A."/>
            <person name="Tang K."/>
            <person name="Zhang L."/>
            <person name="Feng Y."/>
            <person name="Xiao L."/>
        </authorList>
    </citation>
    <scope>NUCLEOTIDE SEQUENCE [LARGE SCALE GENOMIC DNA]</scope>
    <source>
        <strain evidence="3">39726</strain>
    </source>
</reference>
<dbReference type="AlphaFoldDB" id="A0A1J4MHG1"/>
<protein>
    <submittedName>
        <fullName evidence="3">Uncharacterized protein</fullName>
    </submittedName>
</protein>
<evidence type="ECO:0000313" key="4">
    <source>
        <dbReference type="Proteomes" id="UP000186176"/>
    </source>
</evidence>
<feature type="transmembrane region" description="Helical" evidence="2">
    <location>
        <begin position="102"/>
        <end position="123"/>
    </location>
</feature>
<sequence length="1174" mass="134475">MDVIEAGDVVEKPSPDVFRSSRQFLDSEVKLIEQIKHNFLDTVGCMEFRKFSRKHQGVFRDVARLWTLVLLVLCGFFSNLLFFSSCPNLGYIATHGLFYKGYNLIILCVEVGMIVITSFWLLITQFQTGVVYSFRLSVLYTAITFLLFILRTTVSDPEGSIFLQKCDHVLSNGELVVYNVIPFVYISLQFCISLVSFFYSKLRPLIAVYYFKHPWFLKSWKFVNIEPVELKLLSFGKKFDGSKNMSPKDTSSKYCEGNESEEKLKSESINDYSSDTKMFWKRDSDNQNVRLASGYFIEIKRFSVRKLFKKLNPIRLDLLLTFRTRKDRARRPNSLKNQGCSITSWYLGEINEDGRPHGFGRWREDDYYGEILVGFWKNGHPIGPFKTRECRSGSGFICLKLGFCRTEANLNSNLYGYADIECSVSGQFFRGFPLCHIYPAPSLGINRSGSIFARLGAKGKAALDDTTQKGKKMVGAVFNSTWIKGMKKKDKEKETSQEENNLNCKNMVNLNVANIEENSEKIESNDLNSLSIDIPSGSEQNIKEEQTKLSGMFKSEINLGFQKRGVHMIRKVRQKMRRNQSKQEKERDISLLWVFQNLSPHIPMFTIHPKNEVTILVDAERGLYIAGYFPVSEVLRYTKQTGARLALSDEYQDNFLENSLKSTILSPNGAVSGLIPFSSSFSSSSIVRASQYPLNRSQDNRYLESVEVRVVDRYRRDSIYSKEELDEEIRDNTVYYPELEVKNWIHSDGLHAAEVLIFIHGYNNSIMDALRQVGQMIAFGNFPSYIKPMVFSWPSGNSFLQYFKARKNAESPHTHDSLYQLILGLKNRGIRHIHIMTHSMGTRLFIQSFPKLLLENLLERCEQHDHKSGIDPGNYLGIRHSETQFVDGINPIINEKVQIVSMTFLNPDYYLDDFINKAFPMLRQYCNLITMYGDSQDGALKWSEIIQGRKALGCNVFGLHYGLAESFSKTMKSQINDLDQYRGSDVELTNKLQKTVSSPKIAAYGDGIDISSNQKVGGVGTEPGFGSSQDEENRQQSQNTLERPRSRNENALSLIYPSKVLINSFNASHSPKQCSPRASSSGILDTSSLYANRHTPEQRLNYLDMDVIDQSFIEQNVGTMRHNNWNLNREVIEDLRELVVSRKRAYQRSTRLDKREGNVWVYRIAPSCVTSIFD</sequence>
<dbReference type="VEuPathDB" id="CryptoDB:cubi_00871"/>
<proteinExistence type="predicted"/>
<feature type="transmembrane region" description="Helical" evidence="2">
    <location>
        <begin position="62"/>
        <end position="82"/>
    </location>
</feature>
<dbReference type="InterPro" id="IPR010297">
    <property type="entry name" value="DUF900_hydrolase"/>
</dbReference>
<dbReference type="RefSeq" id="XP_028874263.1">
    <property type="nucleotide sequence ID" value="XM_029017884.1"/>
</dbReference>
<accession>A0A1J4MHG1</accession>
<name>A0A1J4MHG1_9CRYT</name>
<feature type="transmembrane region" description="Helical" evidence="2">
    <location>
        <begin position="130"/>
        <end position="150"/>
    </location>
</feature>